<feature type="transmembrane region" description="Helical" evidence="1">
    <location>
        <begin position="21"/>
        <end position="41"/>
    </location>
</feature>
<dbReference type="EMBL" id="JXSU01000007">
    <property type="protein sequence ID" value="KIS23385.1"/>
    <property type="molecule type" value="Genomic_DNA"/>
</dbReference>
<reference evidence="2 3" key="1">
    <citation type="submission" date="2014-06" db="EMBL/GenBank/DDBJ databases">
        <title>Genome characterization of distinct group I Clostridium botulinum lineages.</title>
        <authorList>
            <person name="Giordani F."/>
            <person name="Anselmo A."/>
            <person name="Fillo S."/>
            <person name="Palozzi A.M."/>
            <person name="Fortunato A."/>
            <person name="Gentile B."/>
            <person name="Ciammaruconi A."/>
            <person name="Anniballi F."/>
            <person name="De Medici D."/>
            <person name="Lista F."/>
        </authorList>
    </citation>
    <scope>NUCLEOTIDE SEQUENCE [LARGE SCALE GENOMIC DNA]</scope>
    <source>
        <strain evidence="2 3">B2 450</strain>
    </source>
</reference>
<keyword evidence="1" id="KW-0472">Membrane</keyword>
<dbReference type="HOGENOM" id="CLU_2521695_0_0_9"/>
<name>A0A0D1BST5_CLOBO</name>
<dbReference type="AlphaFoldDB" id="A0A0D1BST5"/>
<evidence type="ECO:0000313" key="2">
    <source>
        <dbReference type="EMBL" id="KIS23385.1"/>
    </source>
</evidence>
<dbReference type="PATRIC" id="fig|1379739.3.peg.1779"/>
<feature type="transmembrane region" description="Helical" evidence="1">
    <location>
        <begin position="65"/>
        <end position="81"/>
    </location>
</feature>
<accession>A0A0D1BST5</accession>
<dbReference type="RefSeq" id="WP_042385223.1">
    <property type="nucleotide sequence ID" value="NZ_JXSU01000007.1"/>
</dbReference>
<keyword evidence="1" id="KW-0812">Transmembrane</keyword>
<protein>
    <submittedName>
        <fullName evidence="2">Transposase</fullName>
    </submittedName>
</protein>
<comment type="caution">
    <text evidence="2">The sequence shown here is derived from an EMBL/GenBank/DDBJ whole genome shotgun (WGS) entry which is preliminary data.</text>
</comment>
<organism evidence="2 3">
    <name type="scientific">Clostridium botulinum B2 450</name>
    <dbReference type="NCBI Taxonomy" id="1379739"/>
    <lineage>
        <taxon>Bacteria</taxon>
        <taxon>Bacillati</taxon>
        <taxon>Bacillota</taxon>
        <taxon>Clostridia</taxon>
        <taxon>Eubacteriales</taxon>
        <taxon>Clostridiaceae</taxon>
        <taxon>Clostridium</taxon>
    </lineage>
</organism>
<proteinExistence type="predicted"/>
<sequence>MKKSIKRNYIKDISKIIINKVRINIRGYISSIIISLINTWVNKLVSSRNSIFGKPSNSIAKSTDIYFLILSAMILFTYYYLHKH</sequence>
<keyword evidence="1" id="KW-1133">Transmembrane helix</keyword>
<gene>
    <name evidence="2" type="ORF">N495_07205</name>
</gene>
<dbReference type="OrthoDB" id="1938618at2"/>
<dbReference type="Proteomes" id="UP000032250">
    <property type="component" value="Unassembled WGS sequence"/>
</dbReference>
<evidence type="ECO:0000313" key="3">
    <source>
        <dbReference type="Proteomes" id="UP000032250"/>
    </source>
</evidence>
<evidence type="ECO:0000256" key="1">
    <source>
        <dbReference type="SAM" id="Phobius"/>
    </source>
</evidence>